<sequence length="47" mass="4731">MNDSGPGRRDVLIATSGMLTLAGCANSAAVESGSGYGTTYRDAYGSE</sequence>
<evidence type="ECO:0000313" key="2">
    <source>
        <dbReference type="Proteomes" id="UP000324021"/>
    </source>
</evidence>
<dbReference type="AlphaFoldDB" id="A0A1G6RWF2"/>
<dbReference type="RefSeq" id="WP_188118689.1">
    <property type="nucleotide sequence ID" value="NZ_FMZP01000012.1"/>
</dbReference>
<gene>
    <name evidence="1" type="ORF">SAMN05192552_101236</name>
</gene>
<organism evidence="1 2">
    <name type="scientific">Natrinema hispanicum</name>
    <dbReference type="NCBI Taxonomy" id="392421"/>
    <lineage>
        <taxon>Archaea</taxon>
        <taxon>Methanobacteriati</taxon>
        <taxon>Methanobacteriota</taxon>
        <taxon>Stenosarchaea group</taxon>
        <taxon>Halobacteria</taxon>
        <taxon>Halobacteriales</taxon>
        <taxon>Natrialbaceae</taxon>
        <taxon>Natrinema</taxon>
    </lineage>
</organism>
<reference evidence="1 2" key="1">
    <citation type="submission" date="2016-10" db="EMBL/GenBank/DDBJ databases">
        <authorList>
            <person name="Varghese N."/>
            <person name="Submissions S."/>
        </authorList>
    </citation>
    <scope>NUCLEOTIDE SEQUENCE [LARGE SCALE GENOMIC DNA]</scope>
    <source>
        <strain evidence="1 2">CDM_1</strain>
    </source>
</reference>
<dbReference type="EMBL" id="FMZP01000012">
    <property type="protein sequence ID" value="SDD08297.1"/>
    <property type="molecule type" value="Genomic_DNA"/>
</dbReference>
<protein>
    <submittedName>
        <fullName evidence="1">Uncharacterized protein</fullName>
    </submittedName>
</protein>
<name>A0A1G6RWF2_9EURY</name>
<dbReference type="Proteomes" id="UP000324021">
    <property type="component" value="Unassembled WGS sequence"/>
</dbReference>
<evidence type="ECO:0000313" key="1">
    <source>
        <dbReference type="EMBL" id="SDD08297.1"/>
    </source>
</evidence>
<accession>A0A1G6RWF2</accession>
<proteinExistence type="predicted"/>